<dbReference type="Proteomes" id="UP001501442">
    <property type="component" value="Unassembled WGS sequence"/>
</dbReference>
<sequence length="119" mass="12788">MGEGKYTADPGKAEAAVEAMEYLGNYVYNMATRFRNGVNFELLGNDTAFGLPAKRAAIDLVDQIATGVEAAGRMLSAVPTALRTNQRSVLNQQYRALTAVQDAKSRGGWRTPGSFGGRE</sequence>
<dbReference type="EMBL" id="BAABHK010000002">
    <property type="protein sequence ID" value="GAA4622938.1"/>
    <property type="molecule type" value="Genomic_DNA"/>
</dbReference>
<gene>
    <name evidence="1" type="ORF">GCM10023196_017120</name>
</gene>
<evidence type="ECO:0000313" key="1">
    <source>
        <dbReference type="EMBL" id="GAA4622938.1"/>
    </source>
</evidence>
<evidence type="ECO:0000313" key="2">
    <source>
        <dbReference type="Proteomes" id="UP001501442"/>
    </source>
</evidence>
<reference evidence="2" key="1">
    <citation type="journal article" date="2019" name="Int. J. Syst. Evol. Microbiol.">
        <title>The Global Catalogue of Microorganisms (GCM) 10K type strain sequencing project: providing services to taxonomists for standard genome sequencing and annotation.</title>
        <authorList>
            <consortium name="The Broad Institute Genomics Platform"/>
            <consortium name="The Broad Institute Genome Sequencing Center for Infectious Disease"/>
            <person name="Wu L."/>
            <person name="Ma J."/>
        </authorList>
    </citation>
    <scope>NUCLEOTIDE SEQUENCE [LARGE SCALE GENOMIC DNA]</scope>
    <source>
        <strain evidence="2">JCM 17939</strain>
    </source>
</reference>
<accession>A0ABP8U7E2</accession>
<dbReference type="RefSeq" id="WP_345430098.1">
    <property type="nucleotide sequence ID" value="NZ_BAABHK010000002.1"/>
</dbReference>
<organism evidence="1 2">
    <name type="scientific">Actinoallomurus vinaceus</name>
    <dbReference type="NCBI Taxonomy" id="1080074"/>
    <lineage>
        <taxon>Bacteria</taxon>
        <taxon>Bacillati</taxon>
        <taxon>Actinomycetota</taxon>
        <taxon>Actinomycetes</taxon>
        <taxon>Streptosporangiales</taxon>
        <taxon>Thermomonosporaceae</taxon>
        <taxon>Actinoallomurus</taxon>
    </lineage>
</organism>
<protein>
    <submittedName>
        <fullName evidence="1">Uncharacterized protein</fullName>
    </submittedName>
</protein>
<name>A0ABP8U7E2_9ACTN</name>
<keyword evidence="2" id="KW-1185">Reference proteome</keyword>
<comment type="caution">
    <text evidence="1">The sequence shown here is derived from an EMBL/GenBank/DDBJ whole genome shotgun (WGS) entry which is preliminary data.</text>
</comment>
<proteinExistence type="predicted"/>